<evidence type="ECO:0000256" key="13">
    <source>
        <dbReference type="ARBA" id="ARBA00022853"/>
    </source>
</evidence>
<feature type="domain" description="FATC" evidence="22">
    <location>
        <begin position="3232"/>
        <end position="3264"/>
    </location>
</feature>
<evidence type="ECO:0000256" key="10">
    <source>
        <dbReference type="ARBA" id="ARBA00022763"/>
    </source>
</evidence>
<dbReference type="PROSITE" id="PS00916">
    <property type="entry name" value="PI3_4_KINASE_2"/>
    <property type="match status" value="1"/>
</dbReference>
<dbReference type="PANTHER" id="PTHR37079:SF4">
    <property type="entry name" value="SERINE_THREONINE-PROTEIN KINASE ATM"/>
    <property type="match status" value="1"/>
</dbReference>
<dbReference type="InterPro" id="IPR003152">
    <property type="entry name" value="FATC_dom"/>
</dbReference>
<keyword evidence="15 18" id="KW-0539">Nucleus</keyword>
<evidence type="ECO:0000259" key="23">
    <source>
        <dbReference type="PROSITE" id="PS51840"/>
    </source>
</evidence>
<dbReference type="GO" id="GO:0006281">
    <property type="term" value="P:DNA repair"/>
    <property type="evidence" value="ECO:0007669"/>
    <property type="project" value="InterPro"/>
</dbReference>
<dbReference type="SMART" id="SM01343">
    <property type="entry name" value="FATC"/>
    <property type="match status" value="1"/>
</dbReference>
<dbReference type="GO" id="GO:0006325">
    <property type="term" value="P:chromatin organization"/>
    <property type="evidence" value="ECO:0007669"/>
    <property type="project" value="UniProtKB-KW"/>
</dbReference>
<dbReference type="InterPro" id="IPR019448">
    <property type="entry name" value="NT-C2"/>
</dbReference>
<dbReference type="GO" id="GO:0005634">
    <property type="term" value="C:nucleus"/>
    <property type="evidence" value="ECO:0007669"/>
    <property type="project" value="UniProtKB-SubCell"/>
</dbReference>
<evidence type="ECO:0000256" key="18">
    <source>
        <dbReference type="RuleBase" id="RU365027"/>
    </source>
</evidence>
<dbReference type="PROSITE" id="PS51189">
    <property type="entry name" value="FAT"/>
    <property type="match status" value="1"/>
</dbReference>
<feature type="compositionally biased region" description="Low complexity" evidence="19">
    <location>
        <begin position="409"/>
        <end position="423"/>
    </location>
</feature>
<dbReference type="GO" id="GO:0004674">
    <property type="term" value="F:protein serine/threonine kinase activity"/>
    <property type="evidence" value="ECO:0007669"/>
    <property type="project" value="UniProtKB-KW"/>
</dbReference>
<dbReference type="InterPro" id="IPR021668">
    <property type="entry name" value="TAN"/>
</dbReference>
<evidence type="ECO:0000256" key="8">
    <source>
        <dbReference type="ARBA" id="ARBA00022679"/>
    </source>
</evidence>
<keyword evidence="10 18" id="KW-0227">DNA damage</keyword>
<dbReference type="Pfam" id="PF10358">
    <property type="entry name" value="NT-C2"/>
    <property type="match status" value="2"/>
</dbReference>
<dbReference type="EC" id="2.7.11.1" evidence="4 18"/>
<comment type="caution">
    <text evidence="24">The sequence shown here is derived from an EMBL/GenBank/DDBJ whole genome shotgun (WGS) entry which is preliminary data.</text>
</comment>
<comment type="catalytic activity">
    <reaction evidence="17">
        <text>L-seryl-[protein] + ATP = O-phospho-L-seryl-[protein] + ADP + H(+)</text>
        <dbReference type="Rhea" id="RHEA:17989"/>
        <dbReference type="Rhea" id="RHEA-COMP:9863"/>
        <dbReference type="Rhea" id="RHEA-COMP:11604"/>
        <dbReference type="ChEBI" id="CHEBI:15378"/>
        <dbReference type="ChEBI" id="CHEBI:29999"/>
        <dbReference type="ChEBI" id="CHEBI:30616"/>
        <dbReference type="ChEBI" id="CHEBI:83421"/>
        <dbReference type="ChEBI" id="CHEBI:456216"/>
        <dbReference type="EC" id="2.7.11.1"/>
    </reaction>
</comment>
<sequence>MSPFGNRNKVKRPKFLFNLQINELVNIPQSSGYCFVKWNFKEGTGTSGTNIANDSNIQISSQNKGFTNHIPIKHHRVQWNYSLSRPIQIKLQVDKNKNIVPKMITFEVYLETTTQLFHSQTSSGETHSNNSNSPIAPVLSNKSSFLRTPSFKSSASFDLRKYNLKIDGTNSINNTNNNNNNNLPSLGANIYPQKKTGKTFLGKIEVNVAEYVRQTEEPITNRFLLKDSKINSILNVTFQLKLIRGSYEDFNISHIFTTGQLSSPFQNGLPNLLDNSMSDISSTPTSSTFSTHNYNNNNNNNSNNSNSSAKSNFLISPPTQPLTKSNTYSYSFKANGLSTISGPMTPLIDSLYEKTFKLPWDERPNEYSPRECIEDILNGGNGWAKNENGVALIDLQALRLKNIESEYYHSNSNNNNNNYNDNRNPTDQQQRKNFHFLANKIDEKYWNNMDNREYLERKHQHLFNQNSPTDGGIANNSYYPNSNEYSITYSGTLNSTKLREKKDALDELTSLLKQDPGLIENKILQSVAESLIELLDLEQRKYCNLLKSFKEGNHEISNKLRLCEDRISFEAYVIRLFIEKTCNRFKQKTLNFLLVALPELIINNDTGELLAEIATHLTISINDLVRSEPFIFKFIESKWIEIMDKLTHFLQKQIDLEHLNDRITTNILETVCSLLALDTSGIQHISNLSDVIIKLLRLSINHDTNTKAILRIANTLIITRHSIDLVKTLQLIQELLRYLIVFNESKNKSIQNELTLFDYCASELISTSIFQMDSIMQVANIPSQESIILLLKEYMMLRLSRFKPQLFSTNVVQFNTLGNVKNNDIDGKYIYVCDENHFFEWIRLQSLVKLLLTYFSNINEDRSYLFNNKRTRIVDDVSPILRTCTDLSQFILNCIDFNSSPAIFTLGCQLLFCFAIYYEIDFLNGNKFKDKLIHILESDQYNIWVLYALIPLISNKNTEFLEDDITKIFKISLSLVKSDDFGKVACLLIVHLIQYLPHIISEQKLVNDIIDMYEYSEINGPNFLSTESFEFWICLHTYGSNIAMSTELDIITRLVKWLDSKWPDYSGTPCSNEMLSIFIAWLSGQSIDQYFLSYKVRTNSKLQQGYLYYSLKRWNDQKNTTNFLTLSKLRSFCSRKSKCTTTIGSIERKQPIMQQFLDNMLNYVKSQCSKFDEKLIDSGITLLLIFDKLYNISLNSSFRTKCQETLDYIFKSKLLMTQKGLNVLFSNFALYQFHNIAGFLAKIFDFRIYKFALKSHETIEENNLEDAYKDDLMFETSFSGVVEGEIVLVRPDIIINVALNIFDWGVDEDQFCSLLEYVATLSYTDMYTCLDNVLQWLDCFCEKRALPYKRFVVQFTEFLGERLLNVKYNTCSKTFKILSQYLNILQKYWKYNGMKIIDSDCCDILEWILSRVEDSSFSGEEALLQTAFLFLNILKHNYTIINVIEGGKKRIFASLMIILERLSVSVRYFIIQKISSYMTTISSKNQVILLSELERLYSNSSFEISVFYIQMLKTVTSGSYPLSVYFLIKILQNCATHIIKLYSLNALDSLAVELKLGNRKEMFYYFKWDILYYLCEQLAYHNVSIEQLEVSLFDFHDKSKFIWKFRKEIYAILYSMGVKIDILGSLPYDQDIKNEKALFKCSYPLIIPLTLVDNEKNENFINDKLLRHKYPLLNREYNIVIIKFLLRLIDFGDIRIIKETFICIFPNVKYIENVFDDLQSYRSYNFPLCISPKKGFALFNNYKIDNWSQYRLIILWIFQDIQKARTDIEIIKAAREIKFLILFAINYDSPLNVLQYVIVLFTQFLSNDTVLHEFCSIFSLFFKFLDNYKSFPLDAFVNIMLLLLIRKCKYGKVNERLLKDLSNIDMQKYPCAEIWKGCIELLNNRELTVNILKFIKPLLDEKYSKEVVCLISVLLGFINLQKISETSSLSLSTIRKLLDTQIPENYITPQYKLWLSYIIKRYHHLDIMKHDTKVNVHTKLLEVSAFPNYVNNLIHTFFEYYETKVVPTYSIDSFFYLTMINYFITLSQENPNIDLLTQDQINQYSLTAFHINKNEFEFIMEQGIELKILHVVLNEMYFKSDLSYSDWICGLISSFINELQIDYPYFKAFNIIANKSTLFSENIFIELVGLVISSNPKDSTKWISFMLNDLGRLVQSSEGTKKTRLLTKLILLLRYGHYNGNRHFSRLYQKLDLSSICNSLVDIGEYTISLLLFEETHMGNSESNYFGLLQKIYEKLDDNDFMRGLPLATTLSANLLRINSWEQCSAKAFMFNNAKLDAEYNSKNMSIMLQSAKINNYGIISKLLSNKLKVNSDLYRWEMQLTEWKLPIPEKILDKSSGLYSVIKRISGKQSNIQMVLSDCIEKTFDNFTYFKTKNEWASLLRELVLYKKIAFNIQCKGNERLPSLSEYRKNYLAQYSLDFGSQLVNLDAKYAFLKVLCNHQDIKDKLTINDANIYMAITLIEHIKLALLNRSTHYALRNCFTLENVMDQLKVSAPDPIIRNIESTYYYVTSTTLWDCGEKKAAVNMLQTFFEKNRTDITNRSTLDNDDISIFSSSDEIRAKLILWLSELRLEPSSFIFDTYIKEQQNISTNTTYLNVVAKFLKQQVHRILKTGEIENLLKRKRMDMREASALQSIYENTKLSKNDRIEAHRQLARVNLQINHDSENLNNLLEKKNMYLFYSLDNFIKLLTLTNNYDDDVIDELCELWFENDSNEDLNNRISSNMSLVPSWKFLPWINQMVSKLCYNDSSFQRLLTEILTRLVGEVPFESIYALVNILMYEDGSTHDDKKLNQKVVAVKQIFSKVKQSSNSEFYQRHVEFTLLFSTQAIELAMEKYDIKTKTLDLETLKIGQYWLNELPTQRLPLPTLSVNIYGFRNPELERPYITKVVNKVAISSSGLSLPKIVTFIISDGTRHKVLFKSSNDDLRQDAIMEQVFRQVNNILERERSLINNTLNIRTYQVVPLGPRGGIIEFVANSMSLHQILTDLHGKDSISFSQARRIMKSTQNKSNEERLKAYRNITKEVKPQLHNFFFKSFLDPDNWYKAKKQYIKSVATASIVGYILGLGDRHLNNILIDSSTGEVIHIDLGIAFDQGRLLTIPELVPFRLTRDIVSGFGITGVNGLFRSNCEKVYSVLRANSDKVMCVLNILKWDPLYSWVMSPVKRHQNILAMDEIDSSLVGDPLLDSYLQPVSKYETIRTLNGNKHKQIKESSDNQNKEAQRALSTVEEKLNAHGLSVEATVQDLIQEATNELNLAVIFFGWSPFY</sequence>
<comment type="function">
    <text evidence="18">Serine/threonine protein kinase which activates checkpoint signaling upon genotoxic stresses such as ionizing radiation (IR), ultraviolet light (UV), or DNA replication stalling, thereby acting as a DNA damage sensor. Recognizes the substrate consensus sequence [ST]-Q. Phosphorylates histone H2A to form H2AS128ph (gamma-H2A) at sites of DNA damage, involved in the regulation of DNA damage response mechanism. Required for the control of telomere length and genome stability.</text>
</comment>
<dbReference type="InterPro" id="IPR038980">
    <property type="entry name" value="ATM_plant"/>
</dbReference>
<evidence type="ECO:0000256" key="12">
    <source>
        <dbReference type="ARBA" id="ARBA00022840"/>
    </source>
</evidence>
<dbReference type="PROSITE" id="PS00915">
    <property type="entry name" value="PI3_4_KINASE_1"/>
    <property type="match status" value="1"/>
</dbReference>
<dbReference type="CDD" id="cd05171">
    <property type="entry name" value="PIKKc_ATM"/>
    <property type="match status" value="1"/>
</dbReference>
<reference evidence="25" key="1">
    <citation type="submission" date="2023-07" db="EMBL/GenBank/DDBJ databases">
        <title>A draft genome of Kazachstania heterogenica Y-27499.</title>
        <authorList>
            <person name="Donic C."/>
            <person name="Kralova J.S."/>
            <person name="Fidel L."/>
            <person name="Ben-Dor S."/>
            <person name="Jung S."/>
        </authorList>
    </citation>
    <scope>NUCLEOTIDE SEQUENCE [LARGE SCALE GENOMIC DNA]</scope>
    <source>
        <strain evidence="25">Y27499</strain>
    </source>
</reference>
<evidence type="ECO:0000256" key="17">
    <source>
        <dbReference type="ARBA" id="ARBA00048679"/>
    </source>
</evidence>
<feature type="domain" description="C2 NT-type" evidence="23">
    <location>
        <begin position="5"/>
        <end position="242"/>
    </location>
</feature>
<evidence type="ECO:0000256" key="2">
    <source>
        <dbReference type="ARBA" id="ARBA00004574"/>
    </source>
</evidence>
<keyword evidence="12 18" id="KW-0067">ATP-binding</keyword>
<dbReference type="InterPro" id="IPR011009">
    <property type="entry name" value="Kinase-like_dom_sf"/>
</dbReference>
<dbReference type="Gene3D" id="1.10.1070.11">
    <property type="entry name" value="Phosphatidylinositol 3-/4-kinase, catalytic domain"/>
    <property type="match status" value="1"/>
</dbReference>
<dbReference type="SUPFAM" id="SSF56112">
    <property type="entry name" value="Protein kinase-like (PK-like)"/>
    <property type="match status" value="1"/>
</dbReference>
<keyword evidence="6 18" id="KW-0158">Chromosome</keyword>
<feature type="region of interest" description="Disordered" evidence="19">
    <location>
        <begin position="276"/>
        <end position="316"/>
    </location>
</feature>
<evidence type="ECO:0000256" key="15">
    <source>
        <dbReference type="ARBA" id="ARBA00023242"/>
    </source>
</evidence>
<gene>
    <name evidence="24" type="ORF">RI543_003366</name>
</gene>
<dbReference type="PANTHER" id="PTHR37079">
    <property type="entry name" value="SERINE/THREONINE-PROTEIN KINASE ATM"/>
    <property type="match status" value="1"/>
</dbReference>
<dbReference type="EMBL" id="JAWIZZ010000047">
    <property type="protein sequence ID" value="KAK5779475.1"/>
    <property type="molecule type" value="Genomic_DNA"/>
</dbReference>
<comment type="similarity">
    <text evidence="3 18">Belongs to the PI3/PI4-kinase family. ATM subfamily.</text>
</comment>
<dbReference type="PROSITE" id="PS51190">
    <property type="entry name" value="FATC"/>
    <property type="match status" value="1"/>
</dbReference>
<evidence type="ECO:0000256" key="16">
    <source>
        <dbReference type="ARBA" id="ARBA00047899"/>
    </source>
</evidence>
<evidence type="ECO:0000256" key="5">
    <source>
        <dbReference type="ARBA" id="ARBA00014619"/>
    </source>
</evidence>
<evidence type="ECO:0000256" key="14">
    <source>
        <dbReference type="ARBA" id="ARBA00022895"/>
    </source>
</evidence>
<comment type="subcellular location">
    <subcellularLocation>
        <location evidence="2 18">Chromosome</location>
        <location evidence="2 18">Telomere</location>
    </subcellularLocation>
    <subcellularLocation>
        <location evidence="1 18">Nucleus</location>
    </subcellularLocation>
</comment>
<dbReference type="Pfam" id="PF11640">
    <property type="entry name" value="TAN"/>
    <property type="match status" value="1"/>
</dbReference>
<keyword evidence="11 18" id="KW-0418">Kinase</keyword>
<dbReference type="GO" id="GO:0000781">
    <property type="term" value="C:chromosome, telomeric region"/>
    <property type="evidence" value="ECO:0007669"/>
    <property type="project" value="UniProtKB-SubCell"/>
</dbReference>
<dbReference type="PROSITE" id="PS51840">
    <property type="entry name" value="C2_NT"/>
    <property type="match status" value="1"/>
</dbReference>
<dbReference type="Gene3D" id="3.30.1010.10">
    <property type="entry name" value="Phosphatidylinositol 3-kinase Catalytic Subunit, Chain A, domain 4"/>
    <property type="match status" value="1"/>
</dbReference>
<keyword evidence="13 18" id="KW-0156">Chromatin regulator</keyword>
<keyword evidence="9 18" id="KW-0547">Nucleotide-binding</keyword>
<dbReference type="Pfam" id="PF00454">
    <property type="entry name" value="PI3_PI4_kinase"/>
    <property type="match status" value="1"/>
</dbReference>
<evidence type="ECO:0000256" key="9">
    <source>
        <dbReference type="ARBA" id="ARBA00022741"/>
    </source>
</evidence>
<feature type="domain" description="PI3K/PI4K catalytic" evidence="20">
    <location>
        <begin position="2888"/>
        <end position="3195"/>
    </location>
</feature>
<feature type="compositionally biased region" description="Low complexity" evidence="19">
    <location>
        <begin position="276"/>
        <end position="312"/>
    </location>
</feature>
<evidence type="ECO:0000256" key="1">
    <source>
        <dbReference type="ARBA" id="ARBA00004123"/>
    </source>
</evidence>
<keyword evidence="25" id="KW-1185">Reference proteome</keyword>
<proteinExistence type="inferred from homology"/>
<evidence type="ECO:0000256" key="7">
    <source>
        <dbReference type="ARBA" id="ARBA00022527"/>
    </source>
</evidence>
<dbReference type="InterPro" id="IPR036940">
    <property type="entry name" value="PI3/4_kinase_cat_sf"/>
</dbReference>
<evidence type="ECO:0000256" key="3">
    <source>
        <dbReference type="ARBA" id="ARBA00010769"/>
    </source>
</evidence>
<keyword evidence="7 18" id="KW-0723">Serine/threonine-protein kinase</keyword>
<dbReference type="InterPro" id="IPR018936">
    <property type="entry name" value="PI3/4_kinase_CS"/>
</dbReference>
<dbReference type="InterPro" id="IPR014009">
    <property type="entry name" value="PIK_FAT"/>
</dbReference>
<evidence type="ECO:0000256" key="6">
    <source>
        <dbReference type="ARBA" id="ARBA00022454"/>
    </source>
</evidence>
<evidence type="ECO:0000259" key="22">
    <source>
        <dbReference type="PROSITE" id="PS51190"/>
    </source>
</evidence>
<organism evidence="24 25">
    <name type="scientific">Arxiozyma heterogenica</name>
    <dbReference type="NCBI Taxonomy" id="278026"/>
    <lineage>
        <taxon>Eukaryota</taxon>
        <taxon>Fungi</taxon>
        <taxon>Dikarya</taxon>
        <taxon>Ascomycota</taxon>
        <taxon>Saccharomycotina</taxon>
        <taxon>Saccharomycetes</taxon>
        <taxon>Saccharomycetales</taxon>
        <taxon>Saccharomycetaceae</taxon>
        <taxon>Arxiozyma</taxon>
    </lineage>
</organism>
<dbReference type="FunFam" id="3.30.1010.10:FF:000032">
    <property type="entry name" value="Serine/threonine-protein kinase TEL1"/>
    <property type="match status" value="1"/>
</dbReference>
<dbReference type="InterPro" id="IPR044107">
    <property type="entry name" value="PIKKc_ATM"/>
</dbReference>
<evidence type="ECO:0000313" key="24">
    <source>
        <dbReference type="EMBL" id="KAK5779475.1"/>
    </source>
</evidence>
<dbReference type="PROSITE" id="PS50290">
    <property type="entry name" value="PI3_4_KINASE_3"/>
    <property type="match status" value="1"/>
</dbReference>
<evidence type="ECO:0000256" key="19">
    <source>
        <dbReference type="SAM" id="MobiDB-lite"/>
    </source>
</evidence>
<dbReference type="Pfam" id="PF02260">
    <property type="entry name" value="FATC"/>
    <property type="match status" value="1"/>
</dbReference>
<feature type="domain" description="FAT" evidence="21">
    <location>
        <begin position="2195"/>
        <end position="2779"/>
    </location>
</feature>
<dbReference type="SMART" id="SM01342">
    <property type="entry name" value="TAN"/>
    <property type="match status" value="1"/>
</dbReference>
<feature type="region of interest" description="Disordered" evidence="19">
    <location>
        <begin position="409"/>
        <end position="428"/>
    </location>
</feature>
<evidence type="ECO:0000313" key="25">
    <source>
        <dbReference type="Proteomes" id="UP001306508"/>
    </source>
</evidence>
<dbReference type="Proteomes" id="UP001306508">
    <property type="component" value="Unassembled WGS sequence"/>
</dbReference>
<evidence type="ECO:0000259" key="21">
    <source>
        <dbReference type="PROSITE" id="PS51189"/>
    </source>
</evidence>
<keyword evidence="14 18" id="KW-0779">Telomere</keyword>
<dbReference type="GO" id="GO:0035556">
    <property type="term" value="P:intracellular signal transduction"/>
    <property type="evidence" value="ECO:0007669"/>
    <property type="project" value="UniProtKB-ARBA"/>
</dbReference>
<protein>
    <recommendedName>
        <fullName evidence="5 18">Serine/threonine-protein kinase Tel1</fullName>
        <ecNumber evidence="4 18">2.7.11.1</ecNumber>
    </recommendedName>
</protein>
<evidence type="ECO:0000259" key="20">
    <source>
        <dbReference type="PROSITE" id="PS50290"/>
    </source>
</evidence>
<keyword evidence="8 18" id="KW-0808">Transferase</keyword>
<dbReference type="InterPro" id="IPR000403">
    <property type="entry name" value="PI3/4_kinase_cat_dom"/>
</dbReference>
<name>A0AAN8A8H8_9SACH</name>
<evidence type="ECO:0000256" key="4">
    <source>
        <dbReference type="ARBA" id="ARBA00012513"/>
    </source>
</evidence>
<accession>A0AAN8A8H8</accession>
<dbReference type="SMART" id="SM00146">
    <property type="entry name" value="PI3Kc"/>
    <property type="match status" value="1"/>
</dbReference>
<feature type="region of interest" description="Disordered" evidence="19">
    <location>
        <begin position="120"/>
        <end position="139"/>
    </location>
</feature>
<dbReference type="GO" id="GO:0005524">
    <property type="term" value="F:ATP binding"/>
    <property type="evidence" value="ECO:0007669"/>
    <property type="project" value="UniProtKB-KW"/>
</dbReference>
<comment type="catalytic activity">
    <reaction evidence="16 18">
        <text>L-threonyl-[protein] + ATP = O-phospho-L-threonyl-[protein] + ADP + H(+)</text>
        <dbReference type="Rhea" id="RHEA:46608"/>
        <dbReference type="Rhea" id="RHEA-COMP:11060"/>
        <dbReference type="Rhea" id="RHEA-COMP:11605"/>
        <dbReference type="ChEBI" id="CHEBI:15378"/>
        <dbReference type="ChEBI" id="CHEBI:30013"/>
        <dbReference type="ChEBI" id="CHEBI:30616"/>
        <dbReference type="ChEBI" id="CHEBI:61977"/>
        <dbReference type="ChEBI" id="CHEBI:456216"/>
        <dbReference type="EC" id="2.7.11.1"/>
    </reaction>
</comment>
<evidence type="ECO:0000256" key="11">
    <source>
        <dbReference type="ARBA" id="ARBA00022777"/>
    </source>
</evidence>